<dbReference type="EMBL" id="SPLM01000039">
    <property type="protein sequence ID" value="TMW64679.1"/>
    <property type="molecule type" value="Genomic_DNA"/>
</dbReference>
<evidence type="ECO:0000313" key="10">
    <source>
        <dbReference type="Proteomes" id="UP000794436"/>
    </source>
</evidence>
<keyword evidence="3" id="KW-0349">Heme</keyword>
<dbReference type="PANTHER" id="PTHR33577">
    <property type="entry name" value="STERIGMATOCYSTIN BIOSYNTHESIS PEROXIDASE STCC-RELATED"/>
    <property type="match status" value="1"/>
</dbReference>
<organism evidence="9 10">
    <name type="scientific">Pythium oligandrum</name>
    <name type="common">Mycoparasitic fungus</name>
    <dbReference type="NCBI Taxonomy" id="41045"/>
    <lineage>
        <taxon>Eukaryota</taxon>
        <taxon>Sar</taxon>
        <taxon>Stramenopiles</taxon>
        <taxon>Oomycota</taxon>
        <taxon>Peronosporomycetes</taxon>
        <taxon>Pythiales</taxon>
        <taxon>Pythiaceae</taxon>
        <taxon>Pythium</taxon>
    </lineage>
</organism>
<dbReference type="SUPFAM" id="SSF47571">
    <property type="entry name" value="Cloroperoxidase"/>
    <property type="match status" value="1"/>
</dbReference>
<evidence type="ECO:0000256" key="5">
    <source>
        <dbReference type="ARBA" id="ARBA00023002"/>
    </source>
</evidence>
<sequence length="250" mass="27326">MVSTTTELSIVFATIAAGVIFTGQTLQTGEFYKPSSMITSSREDSMAPFRRSPCPAVNTLANHGYLPRDGKNISKVMIREAMAEVFNLDPAFADTLLTSVPVDVFDLNLLGKHGLVEHDVSLVHPDSYYGWDPMTVDGNLAKNLLSQAPYVYGVEELGEFRRERYVYCITTTPNCTFGERESFLAFGESALLLDVLGGNRNSTITKPHLASFMVDERIPSDFVKSPVPVAFDQVIATSKKVAAIAMAPTS</sequence>
<evidence type="ECO:0000256" key="4">
    <source>
        <dbReference type="ARBA" id="ARBA00022723"/>
    </source>
</evidence>
<evidence type="ECO:0000256" key="7">
    <source>
        <dbReference type="ARBA" id="ARBA00025795"/>
    </source>
</evidence>
<keyword evidence="10" id="KW-1185">Reference proteome</keyword>
<dbReference type="PROSITE" id="PS51405">
    <property type="entry name" value="HEME_HALOPEROXIDASE"/>
    <property type="match status" value="1"/>
</dbReference>
<comment type="caution">
    <text evidence="9">The sequence shown here is derived from an EMBL/GenBank/DDBJ whole genome shotgun (WGS) entry which is preliminary data.</text>
</comment>
<dbReference type="Pfam" id="PF01328">
    <property type="entry name" value="Peroxidase_2"/>
    <property type="match status" value="1"/>
</dbReference>
<dbReference type="GO" id="GO:0004601">
    <property type="term" value="F:peroxidase activity"/>
    <property type="evidence" value="ECO:0007669"/>
    <property type="project" value="UniProtKB-KW"/>
</dbReference>
<name>A0A8K1FKY4_PYTOL</name>
<accession>A0A8K1FKY4</accession>
<comment type="cofactor">
    <cofactor evidence="1">
        <name>heme b</name>
        <dbReference type="ChEBI" id="CHEBI:60344"/>
    </cofactor>
</comment>
<dbReference type="Proteomes" id="UP000794436">
    <property type="component" value="Unassembled WGS sequence"/>
</dbReference>
<evidence type="ECO:0000256" key="1">
    <source>
        <dbReference type="ARBA" id="ARBA00001970"/>
    </source>
</evidence>
<dbReference type="AlphaFoldDB" id="A0A8K1FKY4"/>
<dbReference type="PANTHER" id="PTHR33577:SF9">
    <property type="entry name" value="PEROXIDASE STCC"/>
    <property type="match status" value="1"/>
</dbReference>
<keyword evidence="2" id="KW-0575">Peroxidase</keyword>
<dbReference type="GO" id="GO:0046872">
    <property type="term" value="F:metal ion binding"/>
    <property type="evidence" value="ECO:0007669"/>
    <property type="project" value="UniProtKB-KW"/>
</dbReference>
<comment type="similarity">
    <text evidence="7">Belongs to the chloroperoxidase family.</text>
</comment>
<evidence type="ECO:0000313" key="9">
    <source>
        <dbReference type="EMBL" id="TMW64679.1"/>
    </source>
</evidence>
<evidence type="ECO:0000256" key="6">
    <source>
        <dbReference type="ARBA" id="ARBA00023004"/>
    </source>
</evidence>
<dbReference type="InterPro" id="IPR036851">
    <property type="entry name" value="Chloroperoxidase-like_sf"/>
</dbReference>
<keyword evidence="5" id="KW-0560">Oxidoreductase</keyword>
<dbReference type="InterPro" id="IPR000028">
    <property type="entry name" value="Chloroperoxidase"/>
</dbReference>
<feature type="domain" description="Heme haloperoxidase family profile" evidence="8">
    <location>
        <begin position="28"/>
        <end position="236"/>
    </location>
</feature>
<reference evidence="9" key="1">
    <citation type="submission" date="2019-03" db="EMBL/GenBank/DDBJ databases">
        <title>Long read genome sequence of the mycoparasitic Pythium oligandrum ATCC 38472 isolated from sugarbeet rhizosphere.</title>
        <authorList>
            <person name="Gaulin E."/>
        </authorList>
    </citation>
    <scope>NUCLEOTIDE SEQUENCE</scope>
    <source>
        <strain evidence="9">ATCC 38472_TT</strain>
    </source>
</reference>
<evidence type="ECO:0000256" key="3">
    <source>
        <dbReference type="ARBA" id="ARBA00022617"/>
    </source>
</evidence>
<dbReference type="OrthoDB" id="407298at2759"/>
<keyword evidence="6" id="KW-0408">Iron</keyword>
<proteinExistence type="inferred from homology"/>
<evidence type="ECO:0000256" key="2">
    <source>
        <dbReference type="ARBA" id="ARBA00022559"/>
    </source>
</evidence>
<protein>
    <recommendedName>
        <fullName evidence="8">Heme haloperoxidase family profile domain-containing protein</fullName>
    </recommendedName>
</protein>
<evidence type="ECO:0000259" key="8">
    <source>
        <dbReference type="PROSITE" id="PS51405"/>
    </source>
</evidence>
<dbReference type="Gene3D" id="1.10.489.10">
    <property type="entry name" value="Chloroperoxidase-like"/>
    <property type="match status" value="1"/>
</dbReference>
<gene>
    <name evidence="9" type="ORF">Poli38472_011559</name>
</gene>
<keyword evidence="4" id="KW-0479">Metal-binding</keyword>